<keyword evidence="4 7" id="KW-1133">Transmembrane helix</keyword>
<comment type="subcellular location">
    <subcellularLocation>
        <location evidence="1">Cell membrane</location>
        <topology evidence="1">Multi-pass membrane protein</topology>
    </subcellularLocation>
</comment>
<dbReference type="InterPro" id="IPR025857">
    <property type="entry name" value="MacB_PCD"/>
</dbReference>
<evidence type="ECO:0000256" key="4">
    <source>
        <dbReference type="ARBA" id="ARBA00022989"/>
    </source>
</evidence>
<dbReference type="GO" id="GO:0005886">
    <property type="term" value="C:plasma membrane"/>
    <property type="evidence" value="ECO:0007669"/>
    <property type="project" value="UniProtKB-SubCell"/>
</dbReference>
<keyword evidence="2" id="KW-1003">Cell membrane</keyword>
<proteinExistence type="inferred from homology"/>
<reference evidence="10 11" key="1">
    <citation type="submission" date="2018-09" db="EMBL/GenBank/DDBJ databases">
        <title>Discovery and Ecogenomic Context for Candidatus Cryosericales, a Global Caldiserica Order Active in Thawing Permafrost.</title>
        <authorList>
            <person name="Martinez M.A."/>
            <person name="Woodcroft B.J."/>
            <person name="Ignacio Espinoza J.C."/>
            <person name="Zayed A."/>
            <person name="Singleton C.M."/>
            <person name="Boyd J."/>
            <person name="Li Y.-F."/>
            <person name="Purvine S."/>
            <person name="Maughan H."/>
            <person name="Hodgkins S.B."/>
            <person name="Anderson D."/>
            <person name="Sederholm M."/>
            <person name="Temperton B."/>
            <person name="Saleska S.R."/>
            <person name="Tyson G.W."/>
            <person name="Rich V.I."/>
        </authorList>
    </citation>
    <scope>NUCLEOTIDE SEQUENCE [LARGE SCALE GENOMIC DNA]</scope>
    <source>
        <strain evidence="10 11">SMC7</strain>
    </source>
</reference>
<dbReference type="GO" id="GO:0022857">
    <property type="term" value="F:transmembrane transporter activity"/>
    <property type="evidence" value="ECO:0007669"/>
    <property type="project" value="TreeGrafter"/>
</dbReference>
<evidence type="ECO:0000259" key="9">
    <source>
        <dbReference type="Pfam" id="PF12704"/>
    </source>
</evidence>
<dbReference type="InterPro" id="IPR050250">
    <property type="entry name" value="Macrolide_Exporter_MacB"/>
</dbReference>
<evidence type="ECO:0000256" key="2">
    <source>
        <dbReference type="ARBA" id="ARBA00022475"/>
    </source>
</evidence>
<feature type="domain" description="MacB-like periplasmic core" evidence="9">
    <location>
        <begin position="26"/>
        <end position="258"/>
    </location>
</feature>
<dbReference type="Pfam" id="PF02687">
    <property type="entry name" value="FtsX"/>
    <property type="match status" value="1"/>
</dbReference>
<gene>
    <name evidence="10" type="ORF">SMC7_01210</name>
</gene>
<feature type="transmembrane region" description="Helical" evidence="7">
    <location>
        <begin position="336"/>
        <end position="362"/>
    </location>
</feature>
<dbReference type="InterPro" id="IPR003838">
    <property type="entry name" value="ABC3_permease_C"/>
</dbReference>
<comment type="caution">
    <text evidence="10">The sequence shown here is derived from an EMBL/GenBank/DDBJ whole genome shotgun (WGS) entry which is preliminary data.</text>
</comment>
<protein>
    <submittedName>
        <fullName evidence="10">ABC transporter permease</fullName>
    </submittedName>
</protein>
<evidence type="ECO:0000256" key="3">
    <source>
        <dbReference type="ARBA" id="ARBA00022692"/>
    </source>
</evidence>
<keyword evidence="5 7" id="KW-0472">Membrane</keyword>
<feature type="transmembrane region" description="Helical" evidence="7">
    <location>
        <begin position="374"/>
        <end position="396"/>
    </location>
</feature>
<dbReference type="EMBL" id="QXIS01000006">
    <property type="protein sequence ID" value="RIE06654.1"/>
    <property type="molecule type" value="Genomic_DNA"/>
</dbReference>
<evidence type="ECO:0000256" key="5">
    <source>
        <dbReference type="ARBA" id="ARBA00023136"/>
    </source>
</evidence>
<organism evidence="10 11">
    <name type="scientific">Candidatus Cryosericum terrychapinii</name>
    <dbReference type="NCBI Taxonomy" id="2290919"/>
    <lineage>
        <taxon>Bacteria</taxon>
        <taxon>Pseudomonadati</taxon>
        <taxon>Caldisericota/Cryosericota group</taxon>
        <taxon>Candidatus Cryosericota</taxon>
        <taxon>Candidatus Cryosericia</taxon>
        <taxon>Candidatus Cryosericales</taxon>
        <taxon>Candidatus Cryosericaceae</taxon>
        <taxon>Candidatus Cryosericum</taxon>
    </lineage>
</organism>
<evidence type="ECO:0000259" key="8">
    <source>
        <dbReference type="Pfam" id="PF02687"/>
    </source>
</evidence>
<evidence type="ECO:0000256" key="7">
    <source>
        <dbReference type="SAM" id="Phobius"/>
    </source>
</evidence>
<evidence type="ECO:0000256" key="1">
    <source>
        <dbReference type="ARBA" id="ARBA00004651"/>
    </source>
</evidence>
<name>A0A398D6C9_9BACT</name>
<feature type="transmembrane region" description="Helical" evidence="7">
    <location>
        <begin position="287"/>
        <end position="315"/>
    </location>
</feature>
<dbReference type="AlphaFoldDB" id="A0A398D6C9"/>
<dbReference type="Proteomes" id="UP000266328">
    <property type="component" value="Unassembled WGS sequence"/>
</dbReference>
<evidence type="ECO:0000313" key="10">
    <source>
        <dbReference type="EMBL" id="RIE06654.1"/>
    </source>
</evidence>
<dbReference type="OrthoDB" id="9770036at2"/>
<dbReference type="PANTHER" id="PTHR30572">
    <property type="entry name" value="MEMBRANE COMPONENT OF TRANSPORTER-RELATED"/>
    <property type="match status" value="1"/>
</dbReference>
<evidence type="ECO:0000313" key="11">
    <source>
        <dbReference type="Proteomes" id="UP000266328"/>
    </source>
</evidence>
<comment type="similarity">
    <text evidence="6">Belongs to the ABC-4 integral membrane protein family.</text>
</comment>
<evidence type="ECO:0000256" key="6">
    <source>
        <dbReference type="ARBA" id="ARBA00038076"/>
    </source>
</evidence>
<dbReference type="PANTHER" id="PTHR30572:SF4">
    <property type="entry name" value="ABC TRANSPORTER PERMEASE YTRF"/>
    <property type="match status" value="1"/>
</dbReference>
<accession>A0A398D6C9</accession>
<keyword evidence="11" id="KW-1185">Reference proteome</keyword>
<keyword evidence="3 7" id="KW-0812">Transmembrane</keyword>
<feature type="transmembrane region" description="Helical" evidence="7">
    <location>
        <begin position="27"/>
        <end position="50"/>
    </location>
</feature>
<dbReference type="Pfam" id="PF12704">
    <property type="entry name" value="MacB_PCD"/>
    <property type="match status" value="1"/>
</dbReference>
<feature type="domain" description="ABC3 transporter permease C-terminal" evidence="8">
    <location>
        <begin position="295"/>
        <end position="406"/>
    </location>
</feature>
<sequence length="413" mass="43320">MTGTRMDLRDSFRNATRAIFAAKMRSFLTMLGIIIGIAAVVMLMAVGSGAKQSILSRMQSSGSGNLYLTAGARSNVLMGGGGLGGGNREGASAGAKITAEDLTYIEARVTYPIVVSPTNQTNITIKNGDTTMSGTGIFATPTYFEVESVTIADGRMISDGDVDNRTRNVVIGNTVQTTLFPNESAVGQPIRINGTSYKVVGVAAAKGESLGNSVDTAIVLPFSVGEKSFGVVHNVIQRTTIKCVDPTQSSAVTTEITDILTRKHKKVDFTIQDVAALTDMVTSAMTILTALLAAIGGLSLLVGGIGIMNIMLVSVTERTREIGIRKALGARERDILVQFLIESSLLSIAGGVLGIVVSVLGSDFIVSRFTTTEITGSSILLAVGFSIAVGVFFGVYPARTAARMKPVDALRYE</sequence>